<sequence length="111" mass="12956">MIGWLMIGLSFVLMLGSIVLGVWDGIRNDYGFWQFLLRFVIMLLGLKAFDIGFFDWVLLCNNGFHFFSHYYPETNGVYGRHLFGYNWKTHLAHIVLNFPFAALLSWISTLI</sequence>
<feature type="transmembrane region" description="Helical" evidence="1">
    <location>
        <begin position="6"/>
        <end position="23"/>
    </location>
</feature>
<comment type="caution">
    <text evidence="2">The sequence shown here is derived from an EMBL/GenBank/DDBJ whole genome shotgun (WGS) entry which is preliminary data.</text>
</comment>
<keyword evidence="3" id="KW-1185">Reference proteome</keyword>
<feature type="transmembrane region" description="Helical" evidence="1">
    <location>
        <begin position="35"/>
        <end position="59"/>
    </location>
</feature>
<evidence type="ECO:0000256" key="1">
    <source>
        <dbReference type="SAM" id="Phobius"/>
    </source>
</evidence>
<dbReference type="STRING" id="246199.CUS_4558"/>
<evidence type="ECO:0000313" key="3">
    <source>
        <dbReference type="Proteomes" id="UP000004259"/>
    </source>
</evidence>
<dbReference type="AlphaFoldDB" id="E9S985"/>
<proteinExistence type="predicted"/>
<keyword evidence="1" id="KW-0812">Transmembrane</keyword>
<keyword evidence="1" id="KW-0472">Membrane</keyword>
<keyword evidence="1" id="KW-1133">Transmembrane helix</keyword>
<feature type="transmembrane region" description="Helical" evidence="1">
    <location>
        <begin position="91"/>
        <end position="110"/>
    </location>
</feature>
<dbReference type="EMBL" id="ADKM02000038">
    <property type="protein sequence ID" value="EGC04152.1"/>
    <property type="molecule type" value="Genomic_DNA"/>
</dbReference>
<organism evidence="2 3">
    <name type="scientific">Ruminococcus albus 8</name>
    <dbReference type="NCBI Taxonomy" id="246199"/>
    <lineage>
        <taxon>Bacteria</taxon>
        <taxon>Bacillati</taxon>
        <taxon>Bacillota</taxon>
        <taxon>Clostridia</taxon>
        <taxon>Eubacteriales</taxon>
        <taxon>Oscillospiraceae</taxon>
        <taxon>Ruminococcus</taxon>
    </lineage>
</organism>
<protein>
    <submittedName>
        <fullName evidence="2">Uncharacterized protein</fullName>
    </submittedName>
</protein>
<reference evidence="2 3" key="1">
    <citation type="submission" date="2011-02" db="EMBL/GenBank/DDBJ databases">
        <authorList>
            <person name="Nelson K.E."/>
            <person name="Sutton G."/>
            <person name="Torralba M."/>
            <person name="Durkin S."/>
            <person name="Harkins D."/>
            <person name="Montgomery R."/>
            <person name="Ziemer C."/>
            <person name="Klaassens E."/>
            <person name="Ocuiv P."/>
            <person name="Morrison M."/>
        </authorList>
    </citation>
    <scope>NUCLEOTIDE SEQUENCE [LARGE SCALE GENOMIC DNA]</scope>
    <source>
        <strain evidence="2 3">8</strain>
    </source>
</reference>
<evidence type="ECO:0000313" key="2">
    <source>
        <dbReference type="EMBL" id="EGC04152.1"/>
    </source>
</evidence>
<dbReference type="Proteomes" id="UP000004259">
    <property type="component" value="Unassembled WGS sequence"/>
</dbReference>
<accession>E9S985</accession>
<name>E9S985_RUMAL</name>
<dbReference type="eggNOG" id="ENOG502ZW6F">
    <property type="taxonomic scope" value="Bacteria"/>
</dbReference>
<gene>
    <name evidence="2" type="ORF">CUS_4558</name>
</gene>